<accession>A0ABS5BG10</accession>
<organism evidence="1 2">
    <name type="scientific">Dickeya oryzae</name>
    <dbReference type="NCBI Taxonomy" id="1240404"/>
    <lineage>
        <taxon>Bacteria</taxon>
        <taxon>Pseudomonadati</taxon>
        <taxon>Pseudomonadota</taxon>
        <taxon>Gammaproteobacteria</taxon>
        <taxon>Enterobacterales</taxon>
        <taxon>Pectobacteriaceae</taxon>
        <taxon>Dickeya</taxon>
    </lineage>
</organism>
<dbReference type="RefSeq" id="WP_210175622.1">
    <property type="nucleotide sequence ID" value="NZ_JAGJWX010000030.1"/>
</dbReference>
<dbReference type="Proteomes" id="UP000810130">
    <property type="component" value="Unassembled WGS sequence"/>
</dbReference>
<evidence type="ECO:0000313" key="1">
    <source>
        <dbReference type="EMBL" id="MBP2859398.1"/>
    </source>
</evidence>
<name>A0ABS5BG10_9GAMM</name>
<proteinExistence type="predicted"/>
<keyword evidence="2" id="KW-1185">Reference proteome</keyword>
<reference evidence="1 2" key="1">
    <citation type="submission" date="2021-04" db="EMBL/GenBank/DDBJ databases">
        <title>Genomic and host-range diversity within the Dickeya zeae complex, identification of D. zeae and D. oryzae members, proposal of two novel subspecies D. zeae subsp. zeae subsp. nov. and D. zeae subsp. dombae subsp. nov.</title>
        <authorList>
            <person name="Van Gijsegem F."/>
            <person name="Hugouvieux-Cotte-Pattat N."/>
        </authorList>
    </citation>
    <scope>NUCLEOTIDE SEQUENCE [LARGE SCALE GENOMIC DNA]</scope>
    <source>
        <strain evidence="1 2">FVG03</strain>
    </source>
</reference>
<protein>
    <submittedName>
        <fullName evidence="1">Uncharacterized protein</fullName>
    </submittedName>
</protein>
<comment type="caution">
    <text evidence="1">The sequence shown here is derived from an EMBL/GenBank/DDBJ whole genome shotgun (WGS) entry which is preliminary data.</text>
</comment>
<evidence type="ECO:0000313" key="2">
    <source>
        <dbReference type="Proteomes" id="UP000810130"/>
    </source>
</evidence>
<sequence length="1155" mass="129420">MDEQALLSLCEHFRLEYPGEAKDLAQSWDDSETRKTEGGPLFEELKQQGWVFFDGGRWMIQGIPVGTRSHISYPTPGTQRFLEELGRPQLTPKTDSPPAAVKALEERILAEFWLEQNVPVENPEWFLGRLWEQLCPARSLNSEKEMILQHAQTSAATHTDAVDSAFREWAAWCQVIQGYGEWGYQWMPVQKQLCREAAHRVLSRQTLWGGWDEDLVRYIDVLLNTYRIPQNQVRFAYCTKEAIPRTLVAKADWLASREVEYLMMDRLMMHRPDLNMVNFAFGLLCSELEKTAAGPGVLTAAEALLSFAVNHPMALMNLQFHINAASVLLVDLLLYQPTACLAAQWAIMWQTRGRNSERSRSRDAQMKTFAVQDALSCIAHHVKADLISLEEYAALITWCYRGDVPVGQDIADTQRSVGHQLMEMITRQNKHVQSEVLRYLVNQVRYKNNVPRACFSGALDGKKHFTQVGETTMLPVVALYSEFARARNLDWTDVAMLSPVLAGCLVATACAQDAPVRDAFLIPFDGMALIQAAPQDEQLIVRSSVARTIRVHVRLLARALSGWTDDEVPPVFSDAFRKLVSLSVIEHDEKGRIGALTDRYSPGNGLIREAGSPAQDLAAAWHRLDKSRQEDLLQVFAQSDDPVLLAELCQHLPGTAKAEIKTKLRQLKPGEASNFWTWTELIHRIETLQNAEEYDLTREHLDDVREELDNAPLQYRLALFTLELRLYLKQENWNALDIAVIPSTLRTETARKANDELDFYRATSQLLRPEGNLACARADLKRLAAIPGASTAYKENYFAISIQQIIGSKTPPISEVDKAAGEHLLAEIESAIKANRLLESPSLLSNRALLLIALGRPGAALESISQRRSEIRSADLELAAVLAKHEMGLSGEAMAILDAAITEFEMDKRFVELRNDLLAGKPASSIASASVDGDGLNSIRIALQQLATLNFTQVGEILGPTRQGLRGYLIREVSNAVASLQRMAAMLRDRKDPEDDAKLENDLNSAVREVLSASLAIVKWNVSDQSLGGYTARGNPGERDLVIRAGGSEIAIYEALVCGGLDRKNIKKHLNKLPAYGYCDLYFNVIYSYLEEIRPLLEYVRTILEYEISLPLVFRRCDALITADRGISGYVATYGIDHREVAIVFMIADLKIRIE</sequence>
<dbReference type="EMBL" id="JAGJWX010000030">
    <property type="protein sequence ID" value="MBP2859398.1"/>
    <property type="molecule type" value="Genomic_DNA"/>
</dbReference>
<gene>
    <name evidence="1" type="ORF">J8657_17525</name>
</gene>